<evidence type="ECO:0000313" key="4">
    <source>
        <dbReference type="WBParaSite" id="HCON_00190670-00001"/>
    </source>
</evidence>
<dbReference type="Pfam" id="PF00078">
    <property type="entry name" value="RVT_1"/>
    <property type="match status" value="1"/>
</dbReference>
<dbReference type="Proteomes" id="UP000025227">
    <property type="component" value="Unplaced"/>
</dbReference>
<organism evidence="3 4">
    <name type="scientific">Haemonchus contortus</name>
    <name type="common">Barber pole worm</name>
    <dbReference type="NCBI Taxonomy" id="6289"/>
    <lineage>
        <taxon>Eukaryota</taxon>
        <taxon>Metazoa</taxon>
        <taxon>Ecdysozoa</taxon>
        <taxon>Nematoda</taxon>
        <taxon>Chromadorea</taxon>
        <taxon>Rhabditida</taxon>
        <taxon>Rhabditina</taxon>
        <taxon>Rhabditomorpha</taxon>
        <taxon>Strongyloidea</taxon>
        <taxon>Trichostrongylidae</taxon>
        <taxon>Haemonchus</taxon>
    </lineage>
</organism>
<dbReference type="OrthoDB" id="5810672at2759"/>
<sequence>MHGGAAPSFPYSSRRGRDGVFLLQGDQASRLKIEGLLQISREQFGFMPGRSTTDAIFMAILVLEKYREKRRPRYLASLDLEKAFDRLPRQVLLRAFRERNVPEHLISLFRNMYDRSPHNSSHSSRPDRSNRRRGWSTPGISSKPVPLPTHAGCHHKRAFG</sequence>
<evidence type="ECO:0000256" key="1">
    <source>
        <dbReference type="SAM" id="MobiDB-lite"/>
    </source>
</evidence>
<dbReference type="InterPro" id="IPR000477">
    <property type="entry name" value="RT_dom"/>
</dbReference>
<keyword evidence="3" id="KW-1185">Reference proteome</keyword>
<feature type="region of interest" description="Disordered" evidence="1">
    <location>
        <begin position="116"/>
        <end position="160"/>
    </location>
</feature>
<dbReference type="WBParaSite" id="HCON_00190670-00001">
    <property type="protein sequence ID" value="HCON_00190670-00001"/>
    <property type="gene ID" value="HCON_00190670"/>
</dbReference>
<evidence type="ECO:0000259" key="2">
    <source>
        <dbReference type="Pfam" id="PF00078"/>
    </source>
</evidence>
<accession>A0A7I4Z8E3</accession>
<dbReference type="AlphaFoldDB" id="A0A7I4Z8E3"/>
<dbReference type="PANTHER" id="PTHR19446">
    <property type="entry name" value="REVERSE TRANSCRIPTASES"/>
    <property type="match status" value="1"/>
</dbReference>
<proteinExistence type="predicted"/>
<dbReference type="OMA" id="PTHAGCH"/>
<feature type="domain" description="Reverse transcriptase" evidence="2">
    <location>
        <begin position="37"/>
        <end position="125"/>
    </location>
</feature>
<evidence type="ECO:0000313" key="3">
    <source>
        <dbReference type="Proteomes" id="UP000025227"/>
    </source>
</evidence>
<reference evidence="4" key="1">
    <citation type="submission" date="2020-12" db="UniProtKB">
        <authorList>
            <consortium name="WormBaseParasite"/>
        </authorList>
    </citation>
    <scope>IDENTIFICATION</scope>
    <source>
        <strain evidence="4">MHco3</strain>
    </source>
</reference>
<name>A0A7I4Z8E3_HAECO</name>
<protein>
    <submittedName>
        <fullName evidence="4">Reverse transcriptase domain-containing protein</fullName>
    </submittedName>
</protein>